<dbReference type="EMBL" id="BK015484">
    <property type="protein sequence ID" value="DAE09256.1"/>
    <property type="molecule type" value="Genomic_DNA"/>
</dbReference>
<evidence type="ECO:0000313" key="1">
    <source>
        <dbReference type="EMBL" id="DAE09256.1"/>
    </source>
</evidence>
<proteinExistence type="predicted"/>
<protein>
    <submittedName>
        <fullName evidence="1">Uncharacterized protein</fullName>
    </submittedName>
</protein>
<sequence length="154" mass="16887">MKILGWTGLQHFYKSYIVPMQEKLTNVVTKSMMSNQQINNTGKVPTSALAYSMQQSITKLNNDLTTLSQKFGVGSAIKAKGKSDNILYSSYDTGFYWYGASCAGAPSVYTGYMLVLRESATSNLVRIAFSTDGKIYYCVQSANGNVAINWKAIG</sequence>
<accession>A0A8S5PR59</accession>
<reference evidence="1" key="1">
    <citation type="journal article" date="2021" name="Proc. Natl. Acad. Sci. U.S.A.">
        <title>A Catalog of Tens of Thousands of Viruses from Human Metagenomes Reveals Hidden Associations with Chronic Diseases.</title>
        <authorList>
            <person name="Tisza M.J."/>
            <person name="Buck C.B."/>
        </authorList>
    </citation>
    <scope>NUCLEOTIDE SEQUENCE</scope>
    <source>
        <strain evidence="1">CtkJH11</strain>
    </source>
</reference>
<name>A0A8S5PR59_9CAUD</name>
<organism evidence="1">
    <name type="scientific">Siphoviridae sp. ctkJH11</name>
    <dbReference type="NCBI Taxonomy" id="2825641"/>
    <lineage>
        <taxon>Viruses</taxon>
        <taxon>Duplodnaviria</taxon>
        <taxon>Heunggongvirae</taxon>
        <taxon>Uroviricota</taxon>
        <taxon>Caudoviricetes</taxon>
    </lineage>
</organism>